<proteinExistence type="predicted"/>
<keyword evidence="5" id="KW-1185">Reference proteome</keyword>
<dbReference type="OrthoDB" id="3770443at2759"/>
<organism evidence="4 5">
    <name type="scientific">Pleomassaria siparia CBS 279.74</name>
    <dbReference type="NCBI Taxonomy" id="1314801"/>
    <lineage>
        <taxon>Eukaryota</taxon>
        <taxon>Fungi</taxon>
        <taxon>Dikarya</taxon>
        <taxon>Ascomycota</taxon>
        <taxon>Pezizomycotina</taxon>
        <taxon>Dothideomycetes</taxon>
        <taxon>Pleosporomycetidae</taxon>
        <taxon>Pleosporales</taxon>
        <taxon>Pleomassariaceae</taxon>
        <taxon>Pleomassaria</taxon>
    </lineage>
</organism>
<evidence type="ECO:0000256" key="2">
    <source>
        <dbReference type="SAM" id="Phobius"/>
    </source>
</evidence>
<feature type="region of interest" description="Disordered" evidence="1">
    <location>
        <begin position="121"/>
        <end position="140"/>
    </location>
</feature>
<accession>A0A6G1KS74</accession>
<feature type="transmembrane region" description="Helical" evidence="2">
    <location>
        <begin position="160"/>
        <end position="185"/>
    </location>
</feature>
<evidence type="ECO:0000313" key="5">
    <source>
        <dbReference type="Proteomes" id="UP000799428"/>
    </source>
</evidence>
<evidence type="ECO:0000256" key="1">
    <source>
        <dbReference type="SAM" id="MobiDB-lite"/>
    </source>
</evidence>
<sequence>MRPFIVSDILLLSSLPFSLGQFLFHPQEIPGCQYPSLTSSAYIYFTTPDDPNFAFSIKTSWTITYEKMLRKALPVGGFTLVDEPLIDRSEICDWKSLDSVVVGGIRGGDINYHLAIKTPKPAPAHPPLDTPRDNTPPTPSRTTLVRIRNVILSTSPVCDFALMIMSVISTILGISFITCMLIHIVRRINHQNKSRVQDIELSSINAPVTPNRSVSDLDVLRFPEQHRAKDYRHWNSSAETATLTYALRA</sequence>
<keyword evidence="3" id="KW-0732">Signal</keyword>
<protein>
    <submittedName>
        <fullName evidence="4">Uncharacterized protein</fullName>
    </submittedName>
</protein>
<evidence type="ECO:0000313" key="4">
    <source>
        <dbReference type="EMBL" id="KAF2715177.1"/>
    </source>
</evidence>
<feature type="compositionally biased region" description="Pro residues" evidence="1">
    <location>
        <begin position="121"/>
        <end position="139"/>
    </location>
</feature>
<keyword evidence="2" id="KW-0812">Transmembrane</keyword>
<dbReference type="EMBL" id="MU005764">
    <property type="protein sequence ID" value="KAF2715177.1"/>
    <property type="molecule type" value="Genomic_DNA"/>
</dbReference>
<dbReference type="Proteomes" id="UP000799428">
    <property type="component" value="Unassembled WGS sequence"/>
</dbReference>
<evidence type="ECO:0000256" key="3">
    <source>
        <dbReference type="SAM" id="SignalP"/>
    </source>
</evidence>
<keyword evidence="2" id="KW-0472">Membrane</keyword>
<dbReference type="AlphaFoldDB" id="A0A6G1KS74"/>
<name>A0A6G1KS74_9PLEO</name>
<feature type="chain" id="PRO_5026281509" evidence="3">
    <location>
        <begin position="21"/>
        <end position="249"/>
    </location>
</feature>
<gene>
    <name evidence="4" type="ORF">K504DRAFT_457344</name>
</gene>
<feature type="signal peptide" evidence="3">
    <location>
        <begin position="1"/>
        <end position="20"/>
    </location>
</feature>
<reference evidence="4" key="1">
    <citation type="journal article" date="2020" name="Stud. Mycol.">
        <title>101 Dothideomycetes genomes: a test case for predicting lifestyles and emergence of pathogens.</title>
        <authorList>
            <person name="Haridas S."/>
            <person name="Albert R."/>
            <person name="Binder M."/>
            <person name="Bloem J."/>
            <person name="Labutti K."/>
            <person name="Salamov A."/>
            <person name="Andreopoulos B."/>
            <person name="Baker S."/>
            <person name="Barry K."/>
            <person name="Bills G."/>
            <person name="Bluhm B."/>
            <person name="Cannon C."/>
            <person name="Castanera R."/>
            <person name="Culley D."/>
            <person name="Daum C."/>
            <person name="Ezra D."/>
            <person name="Gonzalez J."/>
            <person name="Henrissat B."/>
            <person name="Kuo A."/>
            <person name="Liang C."/>
            <person name="Lipzen A."/>
            <person name="Lutzoni F."/>
            <person name="Magnuson J."/>
            <person name="Mondo S."/>
            <person name="Nolan M."/>
            <person name="Ohm R."/>
            <person name="Pangilinan J."/>
            <person name="Park H.-J."/>
            <person name="Ramirez L."/>
            <person name="Alfaro M."/>
            <person name="Sun H."/>
            <person name="Tritt A."/>
            <person name="Yoshinaga Y."/>
            <person name="Zwiers L.-H."/>
            <person name="Turgeon B."/>
            <person name="Goodwin S."/>
            <person name="Spatafora J."/>
            <person name="Crous P."/>
            <person name="Grigoriev I."/>
        </authorList>
    </citation>
    <scope>NUCLEOTIDE SEQUENCE</scope>
    <source>
        <strain evidence="4">CBS 279.74</strain>
    </source>
</reference>
<keyword evidence="2" id="KW-1133">Transmembrane helix</keyword>